<dbReference type="SUPFAM" id="SSF55874">
    <property type="entry name" value="ATPase domain of HSP90 chaperone/DNA topoisomerase II/histidine kinase"/>
    <property type="match status" value="1"/>
</dbReference>
<dbReference type="InterPro" id="IPR036890">
    <property type="entry name" value="HATPase_C_sf"/>
</dbReference>
<dbReference type="PANTHER" id="PTHR31560">
    <property type="entry name" value="UPF0652 PROTEIN C16A11.03C-RELATED"/>
    <property type="match status" value="1"/>
</dbReference>
<proteinExistence type="predicted"/>
<reference evidence="4" key="1">
    <citation type="journal article" date="2023" name="Commun. Biol.">
        <title>Genome analysis of Parmales, the sister group of diatoms, reveals the evolutionary specialization of diatoms from phago-mixotrophs to photoautotrophs.</title>
        <authorList>
            <person name="Ban H."/>
            <person name="Sato S."/>
            <person name="Yoshikawa S."/>
            <person name="Yamada K."/>
            <person name="Nakamura Y."/>
            <person name="Ichinomiya M."/>
            <person name="Sato N."/>
            <person name="Blanc-Mathieu R."/>
            <person name="Endo H."/>
            <person name="Kuwata A."/>
            <person name="Ogata H."/>
        </authorList>
    </citation>
    <scope>NUCLEOTIDE SEQUENCE [LARGE SCALE GENOMIC DNA]</scope>
    <source>
        <strain evidence="4">NIES 3701</strain>
    </source>
</reference>
<feature type="region of interest" description="Disordered" evidence="1">
    <location>
        <begin position="209"/>
        <end position="234"/>
    </location>
</feature>
<evidence type="ECO:0000313" key="3">
    <source>
        <dbReference type="EMBL" id="GMH92934.1"/>
    </source>
</evidence>
<dbReference type="InterPro" id="IPR018553">
    <property type="entry name" value="E2_Ub-conjug_enz"/>
</dbReference>
<accession>A0A9W7BT08</accession>
<comment type="caution">
    <text evidence="3">The sequence shown here is derived from an EMBL/GenBank/DDBJ whole genome shotgun (WGS) entry which is preliminary data.</text>
</comment>
<dbReference type="AlphaFoldDB" id="A0A9W7BT08"/>
<dbReference type="Proteomes" id="UP001165085">
    <property type="component" value="Unassembled WGS sequence"/>
</dbReference>
<protein>
    <recommendedName>
        <fullName evidence="2">Non-canonical E2 ubiquitin-conjugating enzyme C-terminal domain-containing protein</fullName>
    </recommendedName>
</protein>
<dbReference type="OrthoDB" id="406045at2759"/>
<evidence type="ECO:0000313" key="4">
    <source>
        <dbReference type="Proteomes" id="UP001165085"/>
    </source>
</evidence>
<feature type="domain" description="Non-canonical E2 ubiquitin-conjugating enzyme C-terminal" evidence="2">
    <location>
        <begin position="239"/>
        <end position="695"/>
    </location>
</feature>
<organism evidence="3 4">
    <name type="scientific">Triparma strigata</name>
    <dbReference type="NCBI Taxonomy" id="1606541"/>
    <lineage>
        <taxon>Eukaryota</taxon>
        <taxon>Sar</taxon>
        <taxon>Stramenopiles</taxon>
        <taxon>Ochrophyta</taxon>
        <taxon>Bolidophyceae</taxon>
        <taxon>Parmales</taxon>
        <taxon>Triparmaceae</taxon>
        <taxon>Triparma</taxon>
    </lineage>
</organism>
<keyword evidence="4" id="KW-1185">Reference proteome</keyword>
<feature type="compositionally biased region" description="Acidic residues" evidence="1">
    <location>
        <begin position="210"/>
        <end position="221"/>
    </location>
</feature>
<dbReference type="PANTHER" id="PTHR31560:SF0">
    <property type="entry name" value="UPF0652 PROTEIN C22H10.08"/>
    <property type="match status" value="1"/>
</dbReference>
<sequence length="698" mass="79019">MSTSPQGPPQGPQAGGTAATHDYPLPSHLLVSSSPPLPALFTSLLSNSISSLDSLYFTFGPRKFKPYRETVFCELSEDNVLAVLDFGAGLTRPDIVNNLCSLNEENKIGGFWQTASASKKVTVQSKSVYDEFYTFTYIKNSPNVQIVEGCTPAFEAMVTEKGCGCRVEVELEGEYNEKWRDEVEASIASVMEKNKYSVAFDFKEVKSASEDDSDSDTEIDDTELKGDPGSLHKSSVLSRSKYIPLRLSLAERKMLRLVESAMKCSEYTTNVDSKFKNEAKRTHKMLQGITGVLHGLVMSCNYEAGQRLAEEKDFAHYENYFQSQFEIARRHKIMNPEKMRAEYGKLIYLMADAMKPEVKDSLGFDVKGDLMTVYKFLEEKGETELLEDKYIEVATEEILATKGKSRSEIQQQIKRKEKAVKYIKEKYANHNLDAEDIHLCLYSICDNNSFLNSNRLPVDKMIDYLREYFNPTSIKTGYSLAIVSGEDGARLSHSHERQYYFALQSLTLWRDILDDMFRLWSLAEEDLLSSTIQYSLKDTGQGQQRVQQSPKTYRAMQALLQRVQASVDTWIGSSMIHLGDHNVPNALNFIDKYTQVPRILGPIVVCLENLEKMVDADENLESFIDKSFGGLETLKRDILYDFFKSAFDGSGASNFYDAGSCIDGRLTSAWNWCQSLPDKEFYCIFKLTGFTGFDGDFR</sequence>
<dbReference type="EMBL" id="BRXY01000407">
    <property type="protein sequence ID" value="GMH92934.1"/>
    <property type="molecule type" value="Genomic_DNA"/>
</dbReference>
<name>A0A9W7BT08_9STRA</name>
<dbReference type="Pfam" id="PF09418">
    <property type="entry name" value="DUF2009"/>
    <property type="match status" value="1"/>
</dbReference>
<dbReference type="InterPro" id="IPR057668">
    <property type="entry name" value="E2_Ub-conjug_enz_C"/>
</dbReference>
<evidence type="ECO:0000259" key="2">
    <source>
        <dbReference type="Pfam" id="PF09418"/>
    </source>
</evidence>
<evidence type="ECO:0000256" key="1">
    <source>
        <dbReference type="SAM" id="MobiDB-lite"/>
    </source>
</evidence>
<gene>
    <name evidence="3" type="ORF">TrST_g3802</name>
</gene>